<evidence type="ECO:0000313" key="3">
    <source>
        <dbReference type="Proteomes" id="UP000481643"/>
    </source>
</evidence>
<dbReference type="AlphaFoldDB" id="A0A6L3YET8"/>
<dbReference type="RefSeq" id="WP_151652828.1">
    <property type="nucleotide sequence ID" value="NZ_WBVX01000027.1"/>
</dbReference>
<reference evidence="2 3" key="1">
    <citation type="submission" date="2019-09" db="EMBL/GenBank/DDBJ databases">
        <title>Taxonomic organization of the family Brucellaceae based on a phylogenomic approach.</title>
        <authorList>
            <person name="Leclercq S."/>
            <person name="Cloeckaert A."/>
            <person name="Zygmunt M.S."/>
        </authorList>
    </citation>
    <scope>NUCLEOTIDE SEQUENCE [LARGE SCALE GENOMIC DNA]</scope>
    <source>
        <strain evidence="2 3">WS1830</strain>
    </source>
</reference>
<name>A0A6L3YET8_9HYPH</name>
<evidence type="ECO:0000259" key="1">
    <source>
        <dbReference type="Pfam" id="PF14280"/>
    </source>
</evidence>
<dbReference type="InterPro" id="IPR025375">
    <property type="entry name" value="DUF4365"/>
</dbReference>
<dbReference type="EMBL" id="WBVX01000027">
    <property type="protein sequence ID" value="KAB2680580.1"/>
    <property type="molecule type" value="Genomic_DNA"/>
</dbReference>
<gene>
    <name evidence="2" type="ORF">F9L08_21265</name>
</gene>
<proteinExistence type="predicted"/>
<dbReference type="Pfam" id="PF14280">
    <property type="entry name" value="DUF4365"/>
    <property type="match status" value="1"/>
</dbReference>
<protein>
    <submittedName>
        <fullName evidence="2">DUF4365 domain-containing protein</fullName>
    </submittedName>
</protein>
<dbReference type="Proteomes" id="UP000481643">
    <property type="component" value="Unassembled WGS sequence"/>
</dbReference>
<accession>A0A6L3YET8</accession>
<organism evidence="2 3">
    <name type="scientific">Brucella tritici</name>
    <dbReference type="NCBI Taxonomy" id="94626"/>
    <lineage>
        <taxon>Bacteria</taxon>
        <taxon>Pseudomonadati</taxon>
        <taxon>Pseudomonadota</taxon>
        <taxon>Alphaproteobacteria</taxon>
        <taxon>Hyphomicrobiales</taxon>
        <taxon>Brucellaceae</taxon>
        <taxon>Brucella/Ochrobactrum group</taxon>
        <taxon>Brucella</taxon>
    </lineage>
</organism>
<comment type="caution">
    <text evidence="2">The sequence shown here is derived from an EMBL/GenBank/DDBJ whole genome shotgun (WGS) entry which is preliminary data.</text>
</comment>
<feature type="domain" description="DUF4365" evidence="1">
    <location>
        <begin position="13"/>
        <end position="141"/>
    </location>
</feature>
<evidence type="ECO:0000313" key="2">
    <source>
        <dbReference type="EMBL" id="KAB2680580.1"/>
    </source>
</evidence>
<sequence length="439" mass="50734">MAKNITQNQLMGEIGETAVRLRFLTIGFEFDGRSRLEAGIDGIAEIMVDNRPLGRMIAVQVKSTKSGRYPSENDESFHYLLRTEDLEYWQGTNLPMIIVLYRQSDETFYWKEIPTGDAPVERRLTFNKRDDVLDSSAVDRLGALTVPKKGFGYFVPPLGGGEEGLVNILPISLPQEIFVSTTPYTEKRAIAILIDDDEPARFDWVIKGGTFWSFHDPRMSVCRKIVDLDQVEAIDVEHLAYHDDESERNSFAYLLRKTLDHQVRNELAWNKDRKLFYFRAKAQNQKRIFKYQSSKKNTEAEVVNVSVSKTDKTMVEFIRHHAFVPRFENFFNDWYLVIEPTYFFTTNGFTPHSYPDALLSGKKRLDNSSALRGQLLMWHRFLSSLEPKTTDLFSTGSHEPRISFGEPPTINLPTRVPEDVWGNQKRVEPEENEDLLNWA</sequence>